<proteinExistence type="predicted"/>
<evidence type="ECO:0000256" key="1">
    <source>
        <dbReference type="SAM" id="Phobius"/>
    </source>
</evidence>
<feature type="transmembrane region" description="Helical" evidence="1">
    <location>
        <begin position="30"/>
        <end position="51"/>
    </location>
</feature>
<keyword evidence="1" id="KW-1133">Transmembrane helix</keyword>
<evidence type="ECO:0008006" key="3">
    <source>
        <dbReference type="Google" id="ProtNLM"/>
    </source>
</evidence>
<sequence length="93" mass="9897">MKFIDGLCPPALLYALFVSVQLGLDIADFAFVTAATKLVFGGATVFVLDLLCRLNLGIVAWFLMALPFLVTALGTSIAIGLQLDRAMIEGFTA</sequence>
<dbReference type="EMBL" id="MN740652">
    <property type="protein sequence ID" value="QHS79784.1"/>
    <property type="molecule type" value="Genomic_DNA"/>
</dbReference>
<feature type="transmembrane region" description="Helical" evidence="1">
    <location>
        <begin position="7"/>
        <end position="24"/>
    </location>
</feature>
<dbReference type="AlphaFoldDB" id="A0A6C0AJ09"/>
<protein>
    <recommendedName>
        <fullName evidence="3">Holin</fullName>
    </recommendedName>
</protein>
<feature type="transmembrane region" description="Helical" evidence="1">
    <location>
        <begin position="58"/>
        <end position="81"/>
    </location>
</feature>
<keyword evidence="1" id="KW-0472">Membrane</keyword>
<reference evidence="2" key="1">
    <citation type="journal article" date="2020" name="Nature">
        <title>Giant virus diversity and host interactions through global metagenomics.</title>
        <authorList>
            <person name="Schulz F."/>
            <person name="Roux S."/>
            <person name="Paez-Espino D."/>
            <person name="Jungbluth S."/>
            <person name="Walsh D.A."/>
            <person name="Denef V.J."/>
            <person name="McMahon K.D."/>
            <person name="Konstantinidis K.T."/>
            <person name="Eloe-Fadrosh E.A."/>
            <person name="Kyrpides N.C."/>
            <person name="Woyke T."/>
        </authorList>
    </citation>
    <scope>NUCLEOTIDE SEQUENCE</scope>
    <source>
        <strain evidence="2">GVMAG-S-1035303-20</strain>
    </source>
</reference>
<accession>A0A6C0AJ09</accession>
<organism evidence="2">
    <name type="scientific">viral metagenome</name>
    <dbReference type="NCBI Taxonomy" id="1070528"/>
    <lineage>
        <taxon>unclassified sequences</taxon>
        <taxon>metagenomes</taxon>
        <taxon>organismal metagenomes</taxon>
    </lineage>
</organism>
<evidence type="ECO:0000313" key="2">
    <source>
        <dbReference type="EMBL" id="QHS79784.1"/>
    </source>
</evidence>
<name>A0A6C0AJ09_9ZZZZ</name>
<keyword evidence="1" id="KW-0812">Transmembrane</keyword>